<feature type="region of interest" description="Disordered" evidence="1">
    <location>
        <begin position="148"/>
        <end position="184"/>
    </location>
</feature>
<sequence length="255" mass="29346">MAAVSRKPPMGEPGVPRTEAERCVIVCRLRDVFLDDTKCLDIRERPVFRRHWGVYAQEAYKKWQVNRVCWEVLREAANLHTQGFFSPVFEVDMDKHLTFENRIAWIQELFLRWKSTCDAVMRGEKLVCYVLGPASWLTELNSIKNRSEKYKERKRNKQMAGRAAQQQLQALQPSEDRNAEQGSNDVEQNHASNQAGMNMRLMNEPLASSSATRTQLDNGRAAQQQLQALQLGERNTEHKLGAMAWSRVTQAIESI</sequence>
<evidence type="ECO:0000313" key="2">
    <source>
        <dbReference type="EMBL" id="KAF2729923.1"/>
    </source>
</evidence>
<dbReference type="Proteomes" id="UP000799444">
    <property type="component" value="Unassembled WGS sequence"/>
</dbReference>
<dbReference type="EMBL" id="ML996231">
    <property type="protein sequence ID" value="KAF2729923.1"/>
    <property type="molecule type" value="Genomic_DNA"/>
</dbReference>
<evidence type="ECO:0000313" key="3">
    <source>
        <dbReference type="Proteomes" id="UP000799444"/>
    </source>
</evidence>
<comment type="caution">
    <text evidence="2">The sequence shown here is derived from an EMBL/GenBank/DDBJ whole genome shotgun (WGS) entry which is preliminary data.</text>
</comment>
<dbReference type="AlphaFoldDB" id="A0A9P4QR70"/>
<dbReference type="OrthoDB" id="3794856at2759"/>
<accession>A0A9P4QR70</accession>
<name>A0A9P4QR70_9PLEO</name>
<reference evidence="2" key="1">
    <citation type="journal article" date="2020" name="Stud. Mycol.">
        <title>101 Dothideomycetes genomes: a test case for predicting lifestyles and emergence of pathogens.</title>
        <authorList>
            <person name="Haridas S."/>
            <person name="Albert R."/>
            <person name="Binder M."/>
            <person name="Bloem J."/>
            <person name="Labutti K."/>
            <person name="Salamov A."/>
            <person name="Andreopoulos B."/>
            <person name="Baker S."/>
            <person name="Barry K."/>
            <person name="Bills G."/>
            <person name="Bluhm B."/>
            <person name="Cannon C."/>
            <person name="Castanera R."/>
            <person name="Culley D."/>
            <person name="Daum C."/>
            <person name="Ezra D."/>
            <person name="Gonzalez J."/>
            <person name="Henrissat B."/>
            <person name="Kuo A."/>
            <person name="Liang C."/>
            <person name="Lipzen A."/>
            <person name="Lutzoni F."/>
            <person name="Magnuson J."/>
            <person name="Mondo S."/>
            <person name="Nolan M."/>
            <person name="Ohm R."/>
            <person name="Pangilinan J."/>
            <person name="Park H.-J."/>
            <person name="Ramirez L."/>
            <person name="Alfaro M."/>
            <person name="Sun H."/>
            <person name="Tritt A."/>
            <person name="Yoshinaga Y."/>
            <person name="Zwiers L.-H."/>
            <person name="Turgeon B."/>
            <person name="Goodwin S."/>
            <person name="Spatafora J."/>
            <person name="Crous P."/>
            <person name="Grigoriev I."/>
        </authorList>
    </citation>
    <scope>NUCLEOTIDE SEQUENCE</scope>
    <source>
        <strain evidence="2">CBS 125425</strain>
    </source>
</reference>
<proteinExistence type="predicted"/>
<protein>
    <submittedName>
        <fullName evidence="2">Uncharacterized protein</fullName>
    </submittedName>
</protein>
<organism evidence="2 3">
    <name type="scientific">Polyplosphaeria fusca</name>
    <dbReference type="NCBI Taxonomy" id="682080"/>
    <lineage>
        <taxon>Eukaryota</taxon>
        <taxon>Fungi</taxon>
        <taxon>Dikarya</taxon>
        <taxon>Ascomycota</taxon>
        <taxon>Pezizomycotina</taxon>
        <taxon>Dothideomycetes</taxon>
        <taxon>Pleosporomycetidae</taxon>
        <taxon>Pleosporales</taxon>
        <taxon>Tetraplosphaeriaceae</taxon>
        <taxon>Polyplosphaeria</taxon>
    </lineage>
</organism>
<evidence type="ECO:0000256" key="1">
    <source>
        <dbReference type="SAM" id="MobiDB-lite"/>
    </source>
</evidence>
<keyword evidence="3" id="KW-1185">Reference proteome</keyword>
<feature type="compositionally biased region" description="Low complexity" evidence="1">
    <location>
        <begin position="163"/>
        <end position="172"/>
    </location>
</feature>
<gene>
    <name evidence="2" type="ORF">EJ04DRAFT_568208</name>
</gene>